<dbReference type="SUPFAM" id="SSF52540">
    <property type="entry name" value="P-loop containing nucleoside triphosphate hydrolases"/>
    <property type="match status" value="1"/>
</dbReference>
<accession>A0A074Y546</accession>
<dbReference type="HOGENOM" id="CLU_245915_0_0_1"/>
<feature type="compositionally biased region" description="Polar residues" evidence="1">
    <location>
        <begin position="185"/>
        <end position="194"/>
    </location>
</feature>
<organism evidence="4 5">
    <name type="scientific">Aureobasidium pullulans EXF-150</name>
    <dbReference type="NCBI Taxonomy" id="1043002"/>
    <lineage>
        <taxon>Eukaryota</taxon>
        <taxon>Fungi</taxon>
        <taxon>Dikarya</taxon>
        <taxon>Ascomycota</taxon>
        <taxon>Pezizomycotina</taxon>
        <taxon>Dothideomycetes</taxon>
        <taxon>Dothideomycetidae</taxon>
        <taxon>Dothideales</taxon>
        <taxon>Saccotheciaceae</taxon>
        <taxon>Aureobasidium</taxon>
    </lineage>
</organism>
<dbReference type="OrthoDB" id="203279at2759"/>
<dbReference type="GeneID" id="40745610"/>
<feature type="compositionally biased region" description="Polar residues" evidence="1">
    <location>
        <begin position="267"/>
        <end position="283"/>
    </location>
</feature>
<feature type="compositionally biased region" description="Acidic residues" evidence="1">
    <location>
        <begin position="907"/>
        <end position="921"/>
    </location>
</feature>
<evidence type="ECO:0000256" key="1">
    <source>
        <dbReference type="SAM" id="MobiDB-lite"/>
    </source>
</evidence>
<evidence type="ECO:0000313" key="4">
    <source>
        <dbReference type="EMBL" id="KEQ89312.1"/>
    </source>
</evidence>
<dbReference type="Pfam" id="PF13087">
    <property type="entry name" value="AAA_12"/>
    <property type="match status" value="1"/>
</dbReference>
<feature type="compositionally biased region" description="Polar residues" evidence="1">
    <location>
        <begin position="56"/>
        <end position="67"/>
    </location>
</feature>
<feature type="compositionally biased region" description="Low complexity" evidence="1">
    <location>
        <begin position="123"/>
        <end position="141"/>
    </location>
</feature>
<keyword evidence="5" id="KW-1185">Reference proteome</keyword>
<feature type="compositionally biased region" description="Basic and acidic residues" evidence="1">
    <location>
        <begin position="302"/>
        <end position="315"/>
    </location>
</feature>
<dbReference type="InterPro" id="IPR045055">
    <property type="entry name" value="DNA2/NAM7-like"/>
</dbReference>
<name>A0A074Y546_AURPU</name>
<dbReference type="GO" id="GO:0004386">
    <property type="term" value="F:helicase activity"/>
    <property type="evidence" value="ECO:0007669"/>
    <property type="project" value="InterPro"/>
</dbReference>
<feature type="region of interest" description="Disordered" evidence="1">
    <location>
        <begin position="1"/>
        <end position="317"/>
    </location>
</feature>
<sequence length="1561" mass="172070">MSYNNEYNSNSNDEYSSTGRQGGLNDRTTGSGAYGNQDSSYGSDNLNSGSGLGRDQYNQSSNYGSSGRSDDIADRGTLGRDEYSGGSGLGRDEYSSTSGRDTYGSNTGSTGERLKEGARDTFSSGDNYGSNTTGSSNYGSSRGDNYESAGLTGSSGLHHHTTAGDRIGDDDLKPSHGLERDTHHSTGGNYASQDTDYGSGTTGGAGFGNKSTSGRDTFDDSSNTRFGSSTGTDAYSGSNEYGSGVTGGAGYGNKSSGRDEFNDSSDTRFGSSTETGAYSGSNEYGSGSTSGPGYGNKSAAHSAHDNNEKSDKKNDSTAGKLMERLGGMMKNEKMVEKGEAKREAAGANASRKIMLDIKQESESEDEEDAGLNLITRLKNMGIGEDDDDDLKLQILTHDTLPSELFYQGESPDLYKSDASAVTDEYRGQDLPLMAGEKKDQKILLRSNAVATTWFRPPNKDATMHSFGQIWNNGQRNYVRMLLHPNSQFPSVEIFVSREGRHDASVSIFANSIMRHASSSSIGFALSSAHHNPGKLSIEEDTARPEYETELGTLKQSGFLVQVQLDLLHDSHHAVPAAGPLLAEPIWRNIKQEEVDSLTTKLRLRIDGHPNPPPMTDAELLIASFQINNKFVFSRRLGGTPEDCKRLFDFMEASMFMCCKYNNLWFYELQVSGRLADASMKNIIFKSPRWMWTRLVGETDASGNVIKATAIDWTEFAIPTITPDVETASNITRLNISRETNAMADRQQQCFDEHAFAIVGYFNRDPLSPGYYRVDIDCPMQGTTGNKDTLVPEPRTHVALRTRDGSVFRGIFGPQFWDKSKNICLYVDLESSVVDEDFKKPKLVSIDMNRDTSQAERQHSAAAQVRCGPSRAEGDDQYPDIAHFYMSAPQTIFNNNRWVNTMSKAQEDEFVSEGAEESDEEQQSLKKSFVESTTGISTLIGPPGTGKTHIVSNLLKDYLETNRIHRPYERCPIVVMAPTNAAVDNILQKMKDLTKDSPKPYNFVRFRGASITPEVTAAPLQNGEAVTNKLETALWELVEGQKTMIAANDPLGDLEYHKTFSNMVVKLLASEDDPMHATAIKFALAKRQTKAPGISKNERRLAYEQLDNAKAELLHHFWSDVDGVFVTLIDAAHPDLRTHFKPRLAAIDEAALAPLPDMLTGLVAFWDSLWHILQSGDPAQQRGRPLAEGHNEFARFTRDSIMERIKTNRLHGLDFVQLVLQYRMHPEISKLISEGWYNGTLKNHCSTEDMTPDAVTAMSFCSSRFGAAYDGWRVIAIDMSGDNARSKNYNGGSSLFNPKEADTLVELVRGMLETDAPAQGRRLEPKDFLITCWYAGMETYLHLVLKRAGLLGNVDNKLNVRTVSGCQSEEAEIQIIAFCVNRPEKPMSTRFISKKHSMNVALSRAKHMQILVGNFTEWMQARVDGHNSWKRNGANQYLGMLLDSLCTKSSATPYKVIAREDFEAGLKGTAIKQSTFKDKIRVKPSRKFTQAFESTDERWVEKTTLAKRPKIEESGSVGEQQVENKEASVQTLGEKTKRGTRGGKKNKRGSNYGKGGGRSGRA</sequence>
<feature type="region of interest" description="Disordered" evidence="1">
    <location>
        <begin position="850"/>
        <end position="872"/>
    </location>
</feature>
<gene>
    <name evidence="4" type="ORF">M438DRAFT_330321</name>
</gene>
<feature type="domain" description="DNA2/NAM7 helicase-like C-terminal" evidence="3">
    <location>
        <begin position="1198"/>
        <end position="1413"/>
    </location>
</feature>
<reference evidence="4 5" key="1">
    <citation type="journal article" date="2014" name="BMC Genomics">
        <title>Genome sequencing of four Aureobasidium pullulans varieties: biotechnological potential, stress tolerance, and description of new species.</title>
        <authorList>
            <person name="Gostin Ar C."/>
            <person name="Ohm R.A."/>
            <person name="Kogej T."/>
            <person name="Sonjak S."/>
            <person name="Turk M."/>
            <person name="Zajc J."/>
            <person name="Zalar P."/>
            <person name="Grube M."/>
            <person name="Sun H."/>
            <person name="Han J."/>
            <person name="Sharma A."/>
            <person name="Chiniquy J."/>
            <person name="Ngan C.Y."/>
            <person name="Lipzen A."/>
            <person name="Barry K."/>
            <person name="Grigoriev I.V."/>
            <person name="Gunde-Cimerman N."/>
        </authorList>
    </citation>
    <scope>NUCLEOTIDE SEQUENCE [LARGE SCALE GENOMIC DNA]</scope>
    <source>
        <strain evidence="4 5">EXF-150</strain>
    </source>
</reference>
<evidence type="ECO:0000259" key="2">
    <source>
        <dbReference type="Pfam" id="PF13086"/>
    </source>
</evidence>
<feature type="compositionally biased region" description="Low complexity" evidence="1">
    <location>
        <begin position="1"/>
        <end position="17"/>
    </location>
</feature>
<dbReference type="InterPro" id="IPR041677">
    <property type="entry name" value="DNA2/NAM7_AAA_11"/>
</dbReference>
<dbReference type="InterPro" id="IPR041679">
    <property type="entry name" value="DNA2/NAM7-like_C"/>
</dbReference>
<dbReference type="PANTHER" id="PTHR10887">
    <property type="entry name" value="DNA2/NAM7 HELICASE FAMILY"/>
    <property type="match status" value="1"/>
</dbReference>
<dbReference type="InterPro" id="IPR027417">
    <property type="entry name" value="P-loop_NTPase"/>
</dbReference>
<feature type="domain" description="DNA2/NAM7 helicase helicase" evidence="2">
    <location>
        <begin position="918"/>
        <end position="1161"/>
    </location>
</feature>
<dbReference type="Gene3D" id="3.40.50.300">
    <property type="entry name" value="P-loop containing nucleotide triphosphate hydrolases"/>
    <property type="match status" value="2"/>
</dbReference>
<protein>
    <recommendedName>
        <fullName evidence="6">AAA+ ATPase domain-containing protein</fullName>
    </recommendedName>
</protein>
<feature type="compositionally biased region" description="Basic residues" evidence="1">
    <location>
        <begin position="1537"/>
        <end position="1547"/>
    </location>
</feature>
<feature type="region of interest" description="Disordered" evidence="1">
    <location>
        <begin position="907"/>
        <end position="927"/>
    </location>
</feature>
<feature type="compositionally biased region" description="Polar residues" evidence="1">
    <location>
        <begin position="1516"/>
        <end position="1532"/>
    </location>
</feature>
<feature type="region of interest" description="Disordered" evidence="1">
    <location>
        <begin position="1507"/>
        <end position="1561"/>
    </location>
</feature>
<feature type="compositionally biased region" description="Polar residues" evidence="1">
    <location>
        <begin position="95"/>
        <end position="110"/>
    </location>
</feature>
<feature type="compositionally biased region" description="Polar residues" evidence="1">
    <location>
        <begin position="209"/>
        <end position="241"/>
    </location>
</feature>
<dbReference type="EMBL" id="KL584974">
    <property type="protein sequence ID" value="KEQ89312.1"/>
    <property type="molecule type" value="Genomic_DNA"/>
</dbReference>
<evidence type="ECO:0000313" key="5">
    <source>
        <dbReference type="Proteomes" id="UP000030706"/>
    </source>
</evidence>
<proteinExistence type="predicted"/>
<dbReference type="STRING" id="1043002.A0A074Y546"/>
<feature type="compositionally biased region" description="Low complexity" evidence="1">
    <location>
        <begin position="38"/>
        <end position="49"/>
    </location>
</feature>
<dbReference type="Pfam" id="PF13086">
    <property type="entry name" value="AAA_11"/>
    <property type="match status" value="1"/>
</dbReference>
<dbReference type="PANTHER" id="PTHR10887:SF495">
    <property type="entry name" value="HELICASE SENATAXIN ISOFORM X1-RELATED"/>
    <property type="match status" value="1"/>
</dbReference>
<dbReference type="RefSeq" id="XP_029765499.1">
    <property type="nucleotide sequence ID" value="XM_029903304.1"/>
</dbReference>
<feature type="compositionally biased region" description="Polar residues" evidence="1">
    <location>
        <begin position="26"/>
        <end position="37"/>
    </location>
</feature>
<feature type="compositionally biased region" description="Basic and acidic residues" evidence="1">
    <location>
        <begin position="162"/>
        <end position="184"/>
    </location>
</feature>
<dbReference type="Proteomes" id="UP000030706">
    <property type="component" value="Unassembled WGS sequence"/>
</dbReference>
<feature type="compositionally biased region" description="Basic and acidic residues" evidence="1">
    <location>
        <begin position="68"/>
        <end position="83"/>
    </location>
</feature>
<evidence type="ECO:0000259" key="3">
    <source>
        <dbReference type="Pfam" id="PF13087"/>
    </source>
</evidence>
<evidence type="ECO:0008006" key="6">
    <source>
        <dbReference type="Google" id="ProtNLM"/>
    </source>
</evidence>
<feature type="compositionally biased region" description="Gly residues" evidence="1">
    <location>
        <begin position="1551"/>
        <end position="1561"/>
    </location>
</feature>